<evidence type="ECO:0000313" key="8">
    <source>
        <dbReference type="EMBL" id="KFE52744.1"/>
    </source>
</evidence>
<comment type="subcellular location">
    <subcellularLocation>
        <location evidence="1">Membrane</location>
        <topology evidence="1">Multi-pass membrane protein</topology>
    </subcellularLocation>
</comment>
<dbReference type="GO" id="GO:0015138">
    <property type="term" value="F:fumarate transmembrane transporter activity"/>
    <property type="evidence" value="ECO:0007669"/>
    <property type="project" value="TreeGrafter"/>
</dbReference>
<sequence>MPVKLLKNATLQILLAISCGVLLGLLRPDLAVYMKPLSDGFVKLIGLLMPFIMFLLVCSGVASLHQQVKHVRLVRKVFVYFQMMSIVALLLGMATALLFSLDTTTAQLFPARFVEAAAALANPATPASELFGEFSLAEVWSSIYRALAQNLVLQVMLLAVISGLLLPRVGPVGKVLQGRLEVAISLLFRVLRLILKFAPAAAFGAMAFTVGKYGVVSILPLFKFVLVMYLVCALFVVFILASMARAVGISLWRLTVYIKEELLLVTFTGASVAAIPGLISKLEHLGCDRQVVRLVLTTGYTFNLSGSNIYVTTSVMFLAHLAGVELSSVQLIGVLLICMLTSLGSTSVAGSAFFTLIATLNMLHVIPLESVGLLLGVERLMKCRSLTNVLGNCVACLVICCWQRSIDRVALRQGLAARS</sequence>
<dbReference type="PANTHER" id="PTHR42865">
    <property type="entry name" value="PROTON/GLUTAMATE-ASPARTATE SYMPORTER"/>
    <property type="match status" value="1"/>
</dbReference>
<protein>
    <submittedName>
        <fullName evidence="8">Sodium:dicarboxylate symporter</fullName>
    </submittedName>
</protein>
<dbReference type="PRINTS" id="PR00173">
    <property type="entry name" value="EDTRNSPORT"/>
</dbReference>
<dbReference type="SUPFAM" id="SSF118215">
    <property type="entry name" value="Proton glutamate symport protein"/>
    <property type="match status" value="1"/>
</dbReference>
<evidence type="ECO:0000256" key="3">
    <source>
        <dbReference type="ARBA" id="ARBA00022519"/>
    </source>
</evidence>
<evidence type="ECO:0000256" key="7">
    <source>
        <dbReference type="SAM" id="Phobius"/>
    </source>
</evidence>
<dbReference type="PANTHER" id="PTHR42865:SF1">
    <property type="entry name" value="AEROBIC C4-DICARBOXYLATE TRANSPORT PROTEIN"/>
    <property type="match status" value="1"/>
</dbReference>
<dbReference type="EMBL" id="JPQT01000096">
    <property type="protein sequence ID" value="KFE52744.1"/>
    <property type="molecule type" value="Genomic_DNA"/>
</dbReference>
<dbReference type="InterPro" id="IPR001991">
    <property type="entry name" value="Na-dicarboxylate_symporter"/>
</dbReference>
<keyword evidence="3" id="KW-0997">Cell inner membrane</keyword>
<comment type="caution">
    <text evidence="8">The sequence shown here is derived from an EMBL/GenBank/DDBJ whole genome shotgun (WGS) entry which is preliminary data.</text>
</comment>
<dbReference type="RefSeq" id="WP_047573395.1">
    <property type="nucleotide sequence ID" value="NZ_JPQT01000096.1"/>
</dbReference>
<feature type="transmembrane region" description="Helical" evidence="7">
    <location>
        <begin position="221"/>
        <end position="241"/>
    </location>
</feature>
<feature type="transmembrane region" description="Helical" evidence="7">
    <location>
        <begin position="262"/>
        <end position="280"/>
    </location>
</feature>
<reference evidence="8 9" key="1">
    <citation type="submission" date="2014-07" db="EMBL/GenBank/DDBJ databases">
        <title>Draft Genome Sequences of Environmental Pseudomonas syringae strains.</title>
        <authorList>
            <person name="Baltrus D.A."/>
            <person name="Berge O."/>
            <person name="Morris C."/>
        </authorList>
    </citation>
    <scope>NUCLEOTIDE SEQUENCE [LARGE SCALE GENOMIC DNA]</scope>
    <source>
        <strain evidence="8 9">CEB003</strain>
    </source>
</reference>
<keyword evidence="3" id="KW-1003">Cell membrane</keyword>
<feature type="transmembrane region" description="Helical" evidence="7">
    <location>
        <begin position="143"/>
        <end position="166"/>
    </location>
</feature>
<proteinExistence type="predicted"/>
<dbReference type="Pfam" id="PF00375">
    <property type="entry name" value="SDF"/>
    <property type="match status" value="1"/>
</dbReference>
<dbReference type="PATRIC" id="fig|317.174.peg.1556"/>
<feature type="transmembrane region" description="Helical" evidence="7">
    <location>
        <begin position="356"/>
        <end position="377"/>
    </location>
</feature>
<accession>A0A085VBD1</accession>
<dbReference type="Gene3D" id="1.10.3860.10">
    <property type="entry name" value="Sodium:dicarboxylate symporter"/>
    <property type="match status" value="1"/>
</dbReference>
<name>A0A085VBD1_PSESX</name>
<gene>
    <name evidence="8" type="ORF">IV02_07645</name>
</gene>
<feature type="transmembrane region" description="Helical" evidence="7">
    <location>
        <begin position="77"/>
        <end position="99"/>
    </location>
</feature>
<dbReference type="GO" id="GO:0070778">
    <property type="term" value="P:L-aspartate transmembrane transport"/>
    <property type="evidence" value="ECO:0007669"/>
    <property type="project" value="TreeGrafter"/>
</dbReference>
<evidence type="ECO:0000256" key="6">
    <source>
        <dbReference type="ARBA" id="ARBA00023136"/>
    </source>
</evidence>
<dbReference type="GO" id="GO:0005886">
    <property type="term" value="C:plasma membrane"/>
    <property type="evidence" value="ECO:0007669"/>
    <property type="project" value="TreeGrafter"/>
</dbReference>
<feature type="transmembrane region" description="Helical" evidence="7">
    <location>
        <begin position="186"/>
        <end position="209"/>
    </location>
</feature>
<keyword evidence="5 7" id="KW-1133">Transmembrane helix</keyword>
<evidence type="ECO:0000256" key="2">
    <source>
        <dbReference type="ARBA" id="ARBA00022448"/>
    </source>
</evidence>
<dbReference type="PROSITE" id="PS51257">
    <property type="entry name" value="PROKAR_LIPOPROTEIN"/>
    <property type="match status" value="1"/>
</dbReference>
<dbReference type="GO" id="GO:0015141">
    <property type="term" value="F:succinate transmembrane transporter activity"/>
    <property type="evidence" value="ECO:0007669"/>
    <property type="project" value="TreeGrafter"/>
</dbReference>
<feature type="transmembrane region" description="Helical" evidence="7">
    <location>
        <begin position="41"/>
        <end position="65"/>
    </location>
</feature>
<keyword evidence="4 7" id="KW-0812">Transmembrane</keyword>
<dbReference type="GO" id="GO:0015366">
    <property type="term" value="F:malate:proton symporter activity"/>
    <property type="evidence" value="ECO:0007669"/>
    <property type="project" value="TreeGrafter"/>
</dbReference>
<organism evidence="8 9">
    <name type="scientific">Pseudomonas syringae</name>
    <dbReference type="NCBI Taxonomy" id="317"/>
    <lineage>
        <taxon>Bacteria</taxon>
        <taxon>Pseudomonadati</taxon>
        <taxon>Pseudomonadota</taxon>
        <taxon>Gammaproteobacteria</taxon>
        <taxon>Pseudomonadales</taxon>
        <taxon>Pseudomonadaceae</taxon>
        <taxon>Pseudomonas</taxon>
    </lineage>
</organism>
<keyword evidence="6 7" id="KW-0472">Membrane</keyword>
<evidence type="ECO:0000313" key="9">
    <source>
        <dbReference type="Proteomes" id="UP000028643"/>
    </source>
</evidence>
<dbReference type="InterPro" id="IPR036458">
    <property type="entry name" value="Na:dicarbo_symporter_sf"/>
</dbReference>
<dbReference type="AlphaFoldDB" id="A0A085VBD1"/>
<evidence type="ECO:0000256" key="5">
    <source>
        <dbReference type="ARBA" id="ARBA00022989"/>
    </source>
</evidence>
<feature type="transmembrane region" description="Helical" evidence="7">
    <location>
        <begin position="331"/>
        <end position="350"/>
    </location>
</feature>
<keyword evidence="2" id="KW-0813">Transport</keyword>
<evidence type="ECO:0000256" key="4">
    <source>
        <dbReference type="ARBA" id="ARBA00022692"/>
    </source>
</evidence>
<dbReference type="Proteomes" id="UP000028643">
    <property type="component" value="Unassembled WGS sequence"/>
</dbReference>
<evidence type="ECO:0000256" key="1">
    <source>
        <dbReference type="ARBA" id="ARBA00004141"/>
    </source>
</evidence>
<feature type="transmembrane region" description="Helical" evidence="7">
    <location>
        <begin position="300"/>
        <end position="319"/>
    </location>
</feature>